<feature type="compositionally biased region" description="Polar residues" evidence="1">
    <location>
        <begin position="1"/>
        <end position="12"/>
    </location>
</feature>
<dbReference type="EMBL" id="JBJXBP010000005">
    <property type="protein sequence ID" value="KAL3828752.1"/>
    <property type="molecule type" value="Genomic_DNA"/>
</dbReference>
<accession>A0ABD3SVV7</accession>
<proteinExistence type="predicted"/>
<organism evidence="2 3">
    <name type="scientific">Penstemon smallii</name>
    <dbReference type="NCBI Taxonomy" id="265156"/>
    <lineage>
        <taxon>Eukaryota</taxon>
        <taxon>Viridiplantae</taxon>
        <taxon>Streptophyta</taxon>
        <taxon>Embryophyta</taxon>
        <taxon>Tracheophyta</taxon>
        <taxon>Spermatophyta</taxon>
        <taxon>Magnoliopsida</taxon>
        <taxon>eudicotyledons</taxon>
        <taxon>Gunneridae</taxon>
        <taxon>Pentapetalae</taxon>
        <taxon>asterids</taxon>
        <taxon>lamiids</taxon>
        <taxon>Lamiales</taxon>
        <taxon>Plantaginaceae</taxon>
        <taxon>Cheloneae</taxon>
        <taxon>Penstemon</taxon>
    </lineage>
</organism>
<comment type="caution">
    <text evidence="2">The sequence shown here is derived from an EMBL/GenBank/DDBJ whole genome shotgun (WGS) entry which is preliminary data.</text>
</comment>
<dbReference type="Proteomes" id="UP001634393">
    <property type="component" value="Unassembled WGS sequence"/>
</dbReference>
<feature type="region of interest" description="Disordered" evidence="1">
    <location>
        <begin position="1"/>
        <end position="109"/>
    </location>
</feature>
<gene>
    <name evidence="2" type="ORF">ACJIZ3_017554</name>
</gene>
<keyword evidence="3" id="KW-1185">Reference proteome</keyword>
<evidence type="ECO:0000256" key="1">
    <source>
        <dbReference type="SAM" id="MobiDB-lite"/>
    </source>
</evidence>
<feature type="compositionally biased region" description="Basic and acidic residues" evidence="1">
    <location>
        <begin position="15"/>
        <end position="31"/>
    </location>
</feature>
<sequence>MRKEMGNQNTSGIVAEDKVANEAPIDAREENQMLTQEEETKDSHEKSAEIDDFPGASVSEKLPTSEKEEVNGIVNEENSERGLSNSDNDVHNQESSLNGETPKIDLNSERNLNSLPHEAVGNTSATREETLESSKIGSIQEDSELVETKVEQNLRVSLILGIDNQDDVKRNEDDLVVTDMTSDEAAFLETSKQNVNSVVETTGDNIENGVGKERNVDPVNDEIEPSNQSISISALDSTEARNEPLNESLVLDVVPELGNQIHPPDQAIESDIKKNNEQLVVEIDPLSRSDSIKSIPIEEELQDSNKEANELVNETGLVQTETNQEEVESQETRNDHAISSITSEAEIQPSLIIEKYSCNEAYIPQVIEYEGNENGERPSVDVGLKKSPSFEFGLPFDAMLEDSDKTPLLYQDRTAIRRYSSCSNLRFINTSNAQNEYYSGKSLLQCEEKTIRMERSNSDNLMKKEENTINVVTINAKEENSSSGNKKQSKGNGKKKARSSLFTTCICCSAEVIS</sequence>
<feature type="compositionally biased region" description="Basic residues" evidence="1">
    <location>
        <begin position="487"/>
        <end position="496"/>
    </location>
</feature>
<feature type="compositionally biased region" description="Polar residues" evidence="1">
    <location>
        <begin position="81"/>
        <end position="99"/>
    </location>
</feature>
<feature type="region of interest" description="Disordered" evidence="1">
    <location>
        <begin position="474"/>
        <end position="496"/>
    </location>
</feature>
<dbReference type="AlphaFoldDB" id="A0ABD3SVV7"/>
<reference evidence="2 3" key="1">
    <citation type="submission" date="2024-12" db="EMBL/GenBank/DDBJ databases">
        <title>The unique morphological basis and parallel evolutionary history of personate flowers in Penstemon.</title>
        <authorList>
            <person name="Depatie T.H."/>
            <person name="Wessinger C.A."/>
        </authorList>
    </citation>
    <scope>NUCLEOTIDE SEQUENCE [LARGE SCALE GENOMIC DNA]</scope>
    <source>
        <strain evidence="2">WTNN_2</strain>
        <tissue evidence="2">Leaf</tissue>
    </source>
</reference>
<name>A0ABD3SVV7_9LAMI</name>
<evidence type="ECO:0000313" key="3">
    <source>
        <dbReference type="Proteomes" id="UP001634393"/>
    </source>
</evidence>
<protein>
    <submittedName>
        <fullName evidence="2">Uncharacterized protein</fullName>
    </submittedName>
</protein>
<evidence type="ECO:0000313" key="2">
    <source>
        <dbReference type="EMBL" id="KAL3828752.1"/>
    </source>
</evidence>